<protein>
    <submittedName>
        <fullName evidence="2">Uncharacterized protein</fullName>
    </submittedName>
</protein>
<feature type="region of interest" description="Disordered" evidence="1">
    <location>
        <begin position="135"/>
        <end position="178"/>
    </location>
</feature>
<sequence length="354" mass="37953">MAGGGGAAGRCPFLRGDYGSIRNLLGGGSSSTELSASSVSPENNAAAAEAADRDPAGQTLLPAIATTVQDIFRNLDDLYSRSSSIRCPFWRRRAGDSVDAAALVLRFLLIRHKSLGVLDPLWDLEDGVAEGLVGSDALQPPGCKPLGSSSSGASSSSSSASSSSSSSSSSAAGDDRTGVVKNRHLPLPVVAESIRSDWISNPTGMRGYYITGRLNSTLYVDSCLFDGPDPDMPVRGLRKYLSAASHLFDAKDSRAALLDLRCEEGGGRMGRGAVEVRWRLDGTLMLPWRPRVRPWTGTTRYHLNEEGLVYLHEEEWDISVWEAFVCTVWPEVGERIWGPPAVVGEKEGAIEARR</sequence>
<dbReference type="EMBL" id="HBKQ01047037">
    <property type="protein sequence ID" value="CAE2271821.1"/>
    <property type="molecule type" value="Transcribed_RNA"/>
</dbReference>
<evidence type="ECO:0000256" key="1">
    <source>
        <dbReference type="SAM" id="MobiDB-lite"/>
    </source>
</evidence>
<dbReference type="Pfam" id="PF10184">
    <property type="entry name" value="DUF2358"/>
    <property type="match status" value="1"/>
</dbReference>
<reference evidence="2" key="1">
    <citation type="submission" date="2021-01" db="EMBL/GenBank/DDBJ databases">
        <authorList>
            <person name="Corre E."/>
            <person name="Pelletier E."/>
            <person name="Niang G."/>
            <person name="Scheremetjew M."/>
            <person name="Finn R."/>
            <person name="Kale V."/>
            <person name="Holt S."/>
            <person name="Cochrane G."/>
            <person name="Meng A."/>
            <person name="Brown T."/>
            <person name="Cohen L."/>
        </authorList>
    </citation>
    <scope>NUCLEOTIDE SEQUENCE</scope>
    <source>
        <strain evidence="2">Isolate 1302-5</strain>
    </source>
</reference>
<name>A0A7S4JS18_9STRA</name>
<organism evidence="2">
    <name type="scientific">Odontella aurita</name>
    <dbReference type="NCBI Taxonomy" id="265563"/>
    <lineage>
        <taxon>Eukaryota</taxon>
        <taxon>Sar</taxon>
        <taxon>Stramenopiles</taxon>
        <taxon>Ochrophyta</taxon>
        <taxon>Bacillariophyta</taxon>
        <taxon>Mediophyceae</taxon>
        <taxon>Biddulphiophycidae</taxon>
        <taxon>Eupodiscales</taxon>
        <taxon>Odontellaceae</taxon>
        <taxon>Odontella</taxon>
    </lineage>
</organism>
<dbReference type="AlphaFoldDB" id="A0A7S4JS18"/>
<proteinExistence type="predicted"/>
<dbReference type="InterPro" id="IPR018790">
    <property type="entry name" value="DUF2358"/>
</dbReference>
<feature type="compositionally biased region" description="Low complexity" evidence="1">
    <location>
        <begin position="147"/>
        <end position="172"/>
    </location>
</feature>
<dbReference type="PANTHER" id="PTHR34123:SF3">
    <property type="entry name" value="SNOAL-LIKE DOMAIN-CONTAINING PROTEIN"/>
    <property type="match status" value="1"/>
</dbReference>
<evidence type="ECO:0000313" key="2">
    <source>
        <dbReference type="EMBL" id="CAE2271821.1"/>
    </source>
</evidence>
<dbReference type="PANTHER" id="PTHR34123">
    <property type="entry name" value="OS04G0578200 PROTEIN"/>
    <property type="match status" value="1"/>
</dbReference>
<accession>A0A7S4JS18</accession>
<gene>
    <name evidence="2" type="ORF">OAUR00152_LOCUS32481</name>
</gene>